<organism evidence="2 3">
    <name type="scientific">Cercopithifilaria johnstoni</name>
    <dbReference type="NCBI Taxonomy" id="2874296"/>
    <lineage>
        <taxon>Eukaryota</taxon>
        <taxon>Metazoa</taxon>
        <taxon>Ecdysozoa</taxon>
        <taxon>Nematoda</taxon>
        <taxon>Chromadorea</taxon>
        <taxon>Rhabditida</taxon>
        <taxon>Spirurina</taxon>
        <taxon>Spiruromorpha</taxon>
        <taxon>Filarioidea</taxon>
        <taxon>Onchocercidae</taxon>
        <taxon>Cercopithifilaria</taxon>
    </lineage>
</organism>
<evidence type="ECO:0000313" key="3">
    <source>
        <dbReference type="Proteomes" id="UP000746747"/>
    </source>
</evidence>
<proteinExistence type="predicted"/>
<dbReference type="OrthoDB" id="5838008at2759"/>
<evidence type="ECO:0000313" key="2">
    <source>
        <dbReference type="EMBL" id="CAG9531153.1"/>
    </source>
</evidence>
<name>A0A8J2LWB7_9BILA</name>
<reference evidence="2" key="1">
    <citation type="submission" date="2021-09" db="EMBL/GenBank/DDBJ databases">
        <authorList>
            <consortium name="Pathogen Informatics"/>
        </authorList>
    </citation>
    <scope>NUCLEOTIDE SEQUENCE</scope>
</reference>
<dbReference type="EMBL" id="CAKAEH010000489">
    <property type="protein sequence ID" value="CAG9531153.1"/>
    <property type="molecule type" value="Genomic_DNA"/>
</dbReference>
<dbReference type="AlphaFoldDB" id="A0A8J2LWB7"/>
<dbReference type="Proteomes" id="UP000746747">
    <property type="component" value="Unassembled WGS sequence"/>
</dbReference>
<accession>A0A8J2LWB7</accession>
<gene>
    <name evidence="2" type="ORF">CJOHNSTONI_LOCUS1575</name>
</gene>
<sequence length="72" mass="8245">MNPLYKAKSSNTEGSESESTTSLLSHQSYLHSEKSIDSGYKSNTEEENEFQENILKRVNFHKIATEMLDTMK</sequence>
<feature type="compositionally biased region" description="Low complexity" evidence="1">
    <location>
        <begin position="9"/>
        <end position="25"/>
    </location>
</feature>
<feature type="region of interest" description="Disordered" evidence="1">
    <location>
        <begin position="1"/>
        <end position="29"/>
    </location>
</feature>
<evidence type="ECO:0000256" key="1">
    <source>
        <dbReference type="SAM" id="MobiDB-lite"/>
    </source>
</evidence>
<comment type="caution">
    <text evidence="2">The sequence shown here is derived from an EMBL/GenBank/DDBJ whole genome shotgun (WGS) entry which is preliminary data.</text>
</comment>
<keyword evidence="3" id="KW-1185">Reference proteome</keyword>
<protein>
    <submittedName>
        <fullName evidence="2">Uncharacterized protein</fullName>
    </submittedName>
</protein>